<gene>
    <name evidence="8" type="primary">ENDOV</name>
</gene>
<feature type="region of interest" description="Disordered" evidence="6">
    <location>
        <begin position="351"/>
        <end position="382"/>
    </location>
</feature>
<evidence type="ECO:0000313" key="7">
    <source>
        <dbReference type="Proteomes" id="UP001652641"/>
    </source>
</evidence>
<dbReference type="InterPro" id="IPR007581">
    <property type="entry name" value="Endonuclease-V"/>
</dbReference>
<dbReference type="RefSeq" id="XP_072602518.1">
    <property type="nucleotide sequence ID" value="XM_072746417.1"/>
</dbReference>
<evidence type="ECO:0000256" key="4">
    <source>
        <dbReference type="ARBA" id="ARBA00022759"/>
    </source>
</evidence>
<evidence type="ECO:0000256" key="5">
    <source>
        <dbReference type="ARBA" id="ARBA00022801"/>
    </source>
</evidence>
<keyword evidence="5" id="KW-0378">Hydrolase</keyword>
<proteinExistence type="inferred from homology"/>
<dbReference type="GeneID" id="112920877"/>
<dbReference type="HAMAP" id="MF_00801">
    <property type="entry name" value="Endonuclease_5"/>
    <property type="match status" value="1"/>
</dbReference>
<reference evidence="7" key="1">
    <citation type="submission" date="2025-05" db="UniProtKB">
        <authorList>
            <consortium name="RefSeq"/>
        </authorList>
    </citation>
    <scope>NUCLEOTIDE SEQUENCE [LARGE SCALE GENOMIC DNA]</scope>
</reference>
<protein>
    <submittedName>
        <fullName evidence="8">Endonuclease V isoform X1</fullName>
    </submittedName>
</protein>
<dbReference type="Gene3D" id="3.30.2170.10">
    <property type="entry name" value="archaeoglobus fulgidus dsm 4304 superfamily"/>
    <property type="match status" value="1"/>
</dbReference>
<sequence length="382" mass="41351">MAREAAEKPPEEILSLWKREQAQLKALLVEQDTEAWQRDPAFSGLQRVGGVDLSFVKGDSASACASLVVLSYPELEVVYEDCSMVNLTAPYMSGFLAFREVPFLVDAVQRLREKEPHMVPQVLFVDGNGVLHHRGFGVACHLGVLTDLPCIGVAKKLLQVDGLENNAQHKEKIRLLQAEGDTFPLIGGSGTVLGMALKSHSHSSKPLYVSVGHRITLESAVRLTRSCCRFRSPEPVRQADIRSRDYIRRTLGSPRPPTPEQERRSRSWAGKIWWESLARMVTAGGDGYLSLATACHETGAVAHCPRSTQTRPGIDERAPEWSPSALPTAPFSAQSGAVVGPAKLAQARGLAPGAHTGSVPSHISSSFQAPRGARGTAGRLCV</sequence>
<reference evidence="8" key="2">
    <citation type="submission" date="2025-08" db="UniProtKB">
        <authorList>
            <consortium name="RefSeq"/>
        </authorList>
    </citation>
    <scope>IDENTIFICATION</scope>
    <source>
        <tissue evidence="8">Cell line</tissue>
    </source>
</reference>
<evidence type="ECO:0000256" key="3">
    <source>
        <dbReference type="ARBA" id="ARBA00022722"/>
    </source>
</evidence>
<keyword evidence="3" id="KW-0540">Nuclease</keyword>
<evidence type="ECO:0000313" key="8">
    <source>
        <dbReference type="RefSeq" id="XP_072602518.1"/>
    </source>
</evidence>
<feature type="compositionally biased region" description="Polar residues" evidence="6">
    <location>
        <begin position="358"/>
        <end position="368"/>
    </location>
</feature>
<keyword evidence="4 8" id="KW-0255">Endonuclease</keyword>
<dbReference type="CDD" id="cd06559">
    <property type="entry name" value="Endonuclease_V"/>
    <property type="match status" value="1"/>
</dbReference>
<evidence type="ECO:0000256" key="2">
    <source>
        <dbReference type="ARBA" id="ARBA00022490"/>
    </source>
</evidence>
<evidence type="ECO:0000256" key="6">
    <source>
        <dbReference type="SAM" id="MobiDB-lite"/>
    </source>
</evidence>
<keyword evidence="2" id="KW-0963">Cytoplasm</keyword>
<dbReference type="Pfam" id="PF04493">
    <property type="entry name" value="Endonuclease_5"/>
    <property type="match status" value="1"/>
</dbReference>
<accession>A0ABM4ZIZ5</accession>
<evidence type="ECO:0000256" key="1">
    <source>
        <dbReference type="ARBA" id="ARBA00004496"/>
    </source>
</evidence>
<dbReference type="Proteomes" id="UP001652641">
    <property type="component" value="Chromosome 2"/>
</dbReference>
<keyword evidence="7" id="KW-1185">Reference proteome</keyword>
<name>A0ABM4ZIZ5_VULVU</name>
<comment type="subcellular location">
    <subcellularLocation>
        <location evidence="1">Cytoplasm</location>
    </subcellularLocation>
</comment>
<feature type="region of interest" description="Disordered" evidence="6">
    <location>
        <begin position="245"/>
        <end position="266"/>
    </location>
</feature>
<organism evidence="7 8">
    <name type="scientific">Vulpes vulpes</name>
    <name type="common">Red fox</name>
    <dbReference type="NCBI Taxonomy" id="9627"/>
    <lineage>
        <taxon>Eukaryota</taxon>
        <taxon>Metazoa</taxon>
        <taxon>Chordata</taxon>
        <taxon>Craniata</taxon>
        <taxon>Vertebrata</taxon>
        <taxon>Euteleostomi</taxon>
        <taxon>Mammalia</taxon>
        <taxon>Eutheria</taxon>
        <taxon>Laurasiatheria</taxon>
        <taxon>Carnivora</taxon>
        <taxon>Caniformia</taxon>
        <taxon>Canidae</taxon>
        <taxon>Vulpes</taxon>
    </lineage>
</organism>
<dbReference type="PANTHER" id="PTHR28511:SF1">
    <property type="entry name" value="ENDONUCLEASE V"/>
    <property type="match status" value="1"/>
</dbReference>
<dbReference type="PANTHER" id="PTHR28511">
    <property type="entry name" value="ENDONUCLEASE V"/>
    <property type="match status" value="1"/>
</dbReference>
<dbReference type="GO" id="GO:0004519">
    <property type="term" value="F:endonuclease activity"/>
    <property type="evidence" value="ECO:0007669"/>
    <property type="project" value="UniProtKB-KW"/>
</dbReference>